<feature type="compositionally biased region" description="Polar residues" evidence="1">
    <location>
        <begin position="248"/>
        <end position="259"/>
    </location>
</feature>
<feature type="compositionally biased region" description="Pro residues" evidence="1">
    <location>
        <begin position="128"/>
        <end position="137"/>
    </location>
</feature>
<dbReference type="EMBL" id="JABBWM010000027">
    <property type="protein sequence ID" value="KAG2108432.1"/>
    <property type="molecule type" value="Genomic_DNA"/>
</dbReference>
<feature type="compositionally biased region" description="Low complexity" evidence="1">
    <location>
        <begin position="83"/>
        <end position="98"/>
    </location>
</feature>
<keyword evidence="4" id="KW-1185">Reference proteome</keyword>
<accession>A0A9P7F6W3</accession>
<feature type="transmembrane region" description="Helical" evidence="2">
    <location>
        <begin position="480"/>
        <end position="498"/>
    </location>
</feature>
<dbReference type="Proteomes" id="UP000823399">
    <property type="component" value="Unassembled WGS sequence"/>
</dbReference>
<feature type="region of interest" description="Disordered" evidence="1">
    <location>
        <begin position="229"/>
        <end position="259"/>
    </location>
</feature>
<dbReference type="GeneID" id="64690640"/>
<feature type="compositionally biased region" description="Polar residues" evidence="1">
    <location>
        <begin position="359"/>
        <end position="378"/>
    </location>
</feature>
<protein>
    <submittedName>
        <fullName evidence="3">Uncharacterized protein</fullName>
    </submittedName>
</protein>
<evidence type="ECO:0000313" key="3">
    <source>
        <dbReference type="EMBL" id="KAG2108432.1"/>
    </source>
</evidence>
<comment type="caution">
    <text evidence="3">The sequence shown here is derived from an EMBL/GenBank/DDBJ whole genome shotgun (WGS) entry which is preliminary data.</text>
</comment>
<gene>
    <name evidence="3" type="ORF">F5147DRAFT_170944</name>
</gene>
<name>A0A9P7F6W3_9AGAM</name>
<feature type="region of interest" description="Disordered" evidence="1">
    <location>
        <begin position="353"/>
        <end position="434"/>
    </location>
</feature>
<feature type="compositionally biased region" description="Low complexity" evidence="1">
    <location>
        <begin position="187"/>
        <end position="210"/>
    </location>
</feature>
<feature type="compositionally biased region" description="Low complexity" evidence="1">
    <location>
        <begin position="41"/>
        <end position="59"/>
    </location>
</feature>
<keyword evidence="2" id="KW-1133">Transmembrane helix</keyword>
<evidence type="ECO:0000256" key="2">
    <source>
        <dbReference type="SAM" id="Phobius"/>
    </source>
</evidence>
<dbReference type="RefSeq" id="XP_041292877.1">
    <property type="nucleotide sequence ID" value="XM_041428381.1"/>
</dbReference>
<feature type="compositionally biased region" description="Polar residues" evidence="1">
    <location>
        <begin position="146"/>
        <end position="155"/>
    </location>
</feature>
<feature type="region of interest" description="Disordered" evidence="1">
    <location>
        <begin position="1"/>
        <end position="210"/>
    </location>
</feature>
<keyword evidence="2" id="KW-0472">Membrane</keyword>
<keyword evidence="2" id="KW-0812">Transmembrane</keyword>
<feature type="transmembrane region" description="Helical" evidence="2">
    <location>
        <begin position="577"/>
        <end position="598"/>
    </location>
</feature>
<organism evidence="3 4">
    <name type="scientific">Suillus discolor</name>
    <dbReference type="NCBI Taxonomy" id="1912936"/>
    <lineage>
        <taxon>Eukaryota</taxon>
        <taxon>Fungi</taxon>
        <taxon>Dikarya</taxon>
        <taxon>Basidiomycota</taxon>
        <taxon>Agaricomycotina</taxon>
        <taxon>Agaricomycetes</taxon>
        <taxon>Agaricomycetidae</taxon>
        <taxon>Boletales</taxon>
        <taxon>Suillineae</taxon>
        <taxon>Suillaceae</taxon>
        <taxon>Suillus</taxon>
    </lineage>
</organism>
<feature type="compositionally biased region" description="Low complexity" evidence="1">
    <location>
        <begin position="109"/>
        <end position="121"/>
    </location>
</feature>
<dbReference type="AlphaFoldDB" id="A0A9P7F6W3"/>
<reference evidence="3" key="1">
    <citation type="journal article" date="2020" name="New Phytol.">
        <title>Comparative genomics reveals dynamic genome evolution in host specialist ectomycorrhizal fungi.</title>
        <authorList>
            <person name="Lofgren L.A."/>
            <person name="Nguyen N.H."/>
            <person name="Vilgalys R."/>
            <person name="Ruytinx J."/>
            <person name="Liao H.L."/>
            <person name="Branco S."/>
            <person name="Kuo A."/>
            <person name="LaButti K."/>
            <person name="Lipzen A."/>
            <person name="Andreopoulos W."/>
            <person name="Pangilinan J."/>
            <person name="Riley R."/>
            <person name="Hundley H."/>
            <person name="Na H."/>
            <person name="Barry K."/>
            <person name="Grigoriev I.V."/>
            <person name="Stajich J.E."/>
            <person name="Kennedy P.G."/>
        </authorList>
    </citation>
    <scope>NUCLEOTIDE SEQUENCE</scope>
    <source>
        <strain evidence="3">FC423</strain>
    </source>
</reference>
<evidence type="ECO:0000313" key="4">
    <source>
        <dbReference type="Proteomes" id="UP000823399"/>
    </source>
</evidence>
<dbReference type="OrthoDB" id="3251367at2759"/>
<feature type="compositionally biased region" description="Low complexity" evidence="1">
    <location>
        <begin position="394"/>
        <end position="412"/>
    </location>
</feature>
<evidence type="ECO:0000256" key="1">
    <source>
        <dbReference type="SAM" id="MobiDB-lite"/>
    </source>
</evidence>
<proteinExistence type="predicted"/>
<sequence>MFRFIGSESNSKGKQRQQDADPELQVHIQTEVHSNRPPVESQSSQALDSTSSLPTTPSNPKRPLPPGLRVPTHPYPYWQNHTPASSSQSSLESPKTPSQVSWLGGAGGTSVARAASSSSSSPDLQPHHFPPPPPTAPPANATRTRSLQPSKSSHSLRVPIQECFGQPLSPIVEQDYMSPEKRTVSLPSSPDGSGSRTSGTTATMMTPISPSMMTPTSAVAMYPVRPIPTPTTPVAPPQFVRRREDSLGDSSRSSPVYSNFLSRPLNRTISMSSTRTHQSGNSLSATPPVIPPLDLRPAFPGPLPSDTILSRDIAEDIPDDTSTKRESFVTALSAGAMRESRYSAMILEPDHEPLDDQELLSSRTAESSKNSPERQQGIPQLPSLPPATHTPLLPRASSRTSTYPPSYSLPQPNVDHRANHGGLDTPSQRDSVRSMSSSFIDRRFADSELYFGSYTECSSARQANEKWTKHTEKSDTARTLFWLGFIAPWCWLIGGWLVKAKNNNSYGRGGSMTPLWTGKSTRTVNSFTMQPLHHGYPFVAPSVQSLMPPSYSRGIHSAHPRGPFLIARSPWIRRCRVAAAVSGIIIMLLFIVALVVVGRSS</sequence>